<evidence type="ECO:0000259" key="1">
    <source>
        <dbReference type="Pfam" id="PF21530"/>
    </source>
</evidence>
<accession>A0A368G1M4</accession>
<sequence length="169" mass="18643">MRVQGAGAKWCNFLIRLGNGEMQDSPGNVGLPTELMSGGDISGQSNYHSKNFDSLEISSKVLRRLPGEEEVYRSTDEVVCGTEADANNFPVEFLNSSTPQGYPPHELFLKNGAIVMLLRNRVTQGLCNGTRLIVRHTSRHVLGCQIATESNKDSKEIFNPARTTHFYVG</sequence>
<dbReference type="PANTHER" id="PTHR10492">
    <property type="match status" value="1"/>
</dbReference>
<evidence type="ECO:0000313" key="3">
    <source>
        <dbReference type="Proteomes" id="UP000252519"/>
    </source>
</evidence>
<dbReference type="AlphaFoldDB" id="A0A368G1M4"/>
<evidence type="ECO:0000313" key="2">
    <source>
        <dbReference type="EMBL" id="RCN38351.1"/>
    </source>
</evidence>
<keyword evidence="3" id="KW-1185">Reference proteome</keyword>
<organism evidence="2 3">
    <name type="scientific">Ancylostoma caninum</name>
    <name type="common">Dog hookworm</name>
    <dbReference type="NCBI Taxonomy" id="29170"/>
    <lineage>
        <taxon>Eukaryota</taxon>
        <taxon>Metazoa</taxon>
        <taxon>Ecdysozoa</taxon>
        <taxon>Nematoda</taxon>
        <taxon>Chromadorea</taxon>
        <taxon>Rhabditida</taxon>
        <taxon>Rhabditina</taxon>
        <taxon>Rhabditomorpha</taxon>
        <taxon>Strongyloidea</taxon>
        <taxon>Ancylostomatidae</taxon>
        <taxon>Ancylostomatinae</taxon>
        <taxon>Ancylostoma</taxon>
    </lineage>
</organism>
<dbReference type="OrthoDB" id="5869860at2759"/>
<dbReference type="PANTHER" id="PTHR10492:SF57">
    <property type="entry name" value="ATP-DEPENDENT DNA HELICASE"/>
    <property type="match status" value="1"/>
</dbReference>
<name>A0A368G1M4_ANCCA</name>
<feature type="domain" description="DNA helicase Pif1-like 2B" evidence="1">
    <location>
        <begin position="92"/>
        <end position="134"/>
    </location>
</feature>
<dbReference type="InterPro" id="IPR027417">
    <property type="entry name" value="P-loop_NTPase"/>
</dbReference>
<dbReference type="InterPro" id="IPR049163">
    <property type="entry name" value="Pif1-like_2B_dom"/>
</dbReference>
<protein>
    <recommendedName>
        <fullName evidence="1">DNA helicase Pif1-like 2B domain-containing protein</fullName>
    </recommendedName>
</protein>
<dbReference type="SUPFAM" id="SSF52540">
    <property type="entry name" value="P-loop containing nucleoside triphosphate hydrolases"/>
    <property type="match status" value="1"/>
</dbReference>
<dbReference type="Pfam" id="PF21530">
    <property type="entry name" value="Pif1_2B_dom"/>
    <property type="match status" value="1"/>
</dbReference>
<reference evidence="2 3" key="1">
    <citation type="submission" date="2014-10" db="EMBL/GenBank/DDBJ databases">
        <title>Draft genome of the hookworm Ancylostoma caninum.</title>
        <authorList>
            <person name="Mitreva M."/>
        </authorList>
    </citation>
    <scope>NUCLEOTIDE SEQUENCE [LARGE SCALE GENOMIC DNA]</scope>
    <source>
        <strain evidence="2 3">Baltimore</strain>
    </source>
</reference>
<comment type="caution">
    <text evidence="2">The sequence shown here is derived from an EMBL/GenBank/DDBJ whole genome shotgun (WGS) entry which is preliminary data.</text>
</comment>
<proteinExistence type="predicted"/>
<dbReference type="EMBL" id="JOJR01000407">
    <property type="protein sequence ID" value="RCN38351.1"/>
    <property type="molecule type" value="Genomic_DNA"/>
</dbReference>
<dbReference type="STRING" id="29170.A0A368G1M4"/>
<gene>
    <name evidence="2" type="ORF">ANCCAN_15740</name>
</gene>
<dbReference type="Proteomes" id="UP000252519">
    <property type="component" value="Unassembled WGS sequence"/>
</dbReference>